<dbReference type="InterPro" id="IPR051924">
    <property type="entry name" value="GST_Kappa/NadH"/>
</dbReference>
<dbReference type="Gene3D" id="3.40.30.10">
    <property type="entry name" value="Glutaredoxin"/>
    <property type="match status" value="1"/>
</dbReference>
<dbReference type="GO" id="GO:0004364">
    <property type="term" value="F:glutathione transferase activity"/>
    <property type="evidence" value="ECO:0007669"/>
    <property type="project" value="TreeGrafter"/>
</dbReference>
<accession>A0A9P4IB79</accession>
<evidence type="ECO:0000313" key="1">
    <source>
        <dbReference type="EMBL" id="KAF2096188.1"/>
    </source>
</evidence>
<dbReference type="EMBL" id="ML978130">
    <property type="protein sequence ID" value="KAF2096188.1"/>
    <property type="molecule type" value="Genomic_DNA"/>
</dbReference>
<protein>
    <recommendedName>
        <fullName evidence="3">DSBA-like thioredoxin domain-containing protein</fullName>
    </recommendedName>
</protein>
<dbReference type="GO" id="GO:0005777">
    <property type="term" value="C:peroxisome"/>
    <property type="evidence" value="ECO:0007669"/>
    <property type="project" value="TreeGrafter"/>
</dbReference>
<dbReference type="GO" id="GO:0005739">
    <property type="term" value="C:mitochondrion"/>
    <property type="evidence" value="ECO:0007669"/>
    <property type="project" value="TreeGrafter"/>
</dbReference>
<dbReference type="PANTHER" id="PTHR42943">
    <property type="entry name" value="GLUTATHIONE S-TRANSFERASE KAPPA"/>
    <property type="match status" value="1"/>
</dbReference>
<keyword evidence="2" id="KW-1185">Reference proteome</keyword>
<gene>
    <name evidence="1" type="ORF">NA57DRAFT_59245</name>
</gene>
<reference evidence="1" key="1">
    <citation type="journal article" date="2020" name="Stud. Mycol.">
        <title>101 Dothideomycetes genomes: a test case for predicting lifestyles and emergence of pathogens.</title>
        <authorList>
            <person name="Haridas S."/>
            <person name="Albert R."/>
            <person name="Binder M."/>
            <person name="Bloem J."/>
            <person name="Labutti K."/>
            <person name="Salamov A."/>
            <person name="Andreopoulos B."/>
            <person name="Baker S."/>
            <person name="Barry K."/>
            <person name="Bills G."/>
            <person name="Bluhm B."/>
            <person name="Cannon C."/>
            <person name="Castanera R."/>
            <person name="Culley D."/>
            <person name="Daum C."/>
            <person name="Ezra D."/>
            <person name="Gonzalez J."/>
            <person name="Henrissat B."/>
            <person name="Kuo A."/>
            <person name="Liang C."/>
            <person name="Lipzen A."/>
            <person name="Lutzoni F."/>
            <person name="Magnuson J."/>
            <person name="Mondo S."/>
            <person name="Nolan M."/>
            <person name="Ohm R."/>
            <person name="Pangilinan J."/>
            <person name="Park H.-J."/>
            <person name="Ramirez L."/>
            <person name="Alfaro M."/>
            <person name="Sun H."/>
            <person name="Tritt A."/>
            <person name="Yoshinaga Y."/>
            <person name="Zwiers L.-H."/>
            <person name="Turgeon B."/>
            <person name="Goodwin S."/>
            <person name="Spatafora J."/>
            <person name="Crous P."/>
            <person name="Grigoriev I."/>
        </authorList>
    </citation>
    <scope>NUCLEOTIDE SEQUENCE</scope>
    <source>
        <strain evidence="1">CBS 133067</strain>
    </source>
</reference>
<evidence type="ECO:0008006" key="3">
    <source>
        <dbReference type="Google" id="ProtNLM"/>
    </source>
</evidence>
<evidence type="ECO:0000313" key="2">
    <source>
        <dbReference type="Proteomes" id="UP000799772"/>
    </source>
</evidence>
<sequence>MYRYISLHWRRQPEEVPHGILQIQRALSACGEKYPNDFGPLLAALYESMWARGLYIYPEHEFEPILKNVLGASKSEEIISLSKTEETKNLLKKYTDEVFRDGACGVPWVVAERENGDTISVWGFDHLGVVLDFLVPDKKLPPML</sequence>
<dbReference type="GO" id="GO:0006749">
    <property type="term" value="P:glutathione metabolic process"/>
    <property type="evidence" value="ECO:0007669"/>
    <property type="project" value="TreeGrafter"/>
</dbReference>
<dbReference type="AlphaFoldDB" id="A0A9P4IB79"/>
<dbReference type="GO" id="GO:0004602">
    <property type="term" value="F:glutathione peroxidase activity"/>
    <property type="evidence" value="ECO:0007669"/>
    <property type="project" value="TreeGrafter"/>
</dbReference>
<name>A0A9P4IB79_9PEZI</name>
<dbReference type="InterPro" id="IPR036249">
    <property type="entry name" value="Thioredoxin-like_sf"/>
</dbReference>
<dbReference type="SUPFAM" id="SSF52833">
    <property type="entry name" value="Thioredoxin-like"/>
    <property type="match status" value="1"/>
</dbReference>
<comment type="caution">
    <text evidence="1">The sequence shown here is derived from an EMBL/GenBank/DDBJ whole genome shotgun (WGS) entry which is preliminary data.</text>
</comment>
<dbReference type="Proteomes" id="UP000799772">
    <property type="component" value="Unassembled WGS sequence"/>
</dbReference>
<organism evidence="1 2">
    <name type="scientific">Rhizodiscina lignyota</name>
    <dbReference type="NCBI Taxonomy" id="1504668"/>
    <lineage>
        <taxon>Eukaryota</taxon>
        <taxon>Fungi</taxon>
        <taxon>Dikarya</taxon>
        <taxon>Ascomycota</taxon>
        <taxon>Pezizomycotina</taxon>
        <taxon>Dothideomycetes</taxon>
        <taxon>Pleosporomycetidae</taxon>
        <taxon>Aulographales</taxon>
        <taxon>Rhizodiscinaceae</taxon>
        <taxon>Rhizodiscina</taxon>
    </lineage>
</organism>
<dbReference type="OrthoDB" id="4664297at2759"/>
<dbReference type="PANTHER" id="PTHR42943:SF2">
    <property type="entry name" value="GLUTATHIONE S-TRANSFERASE KAPPA 1"/>
    <property type="match status" value="1"/>
</dbReference>
<proteinExistence type="predicted"/>